<gene>
    <name evidence="2" type="ORF">B7R21_11530</name>
</gene>
<dbReference type="SUPFAM" id="SSF51735">
    <property type="entry name" value="NAD(P)-binding Rossmann-fold domains"/>
    <property type="match status" value="1"/>
</dbReference>
<dbReference type="EMBL" id="NBXA01000022">
    <property type="protein sequence ID" value="RFA12063.1"/>
    <property type="molecule type" value="Genomic_DNA"/>
</dbReference>
<protein>
    <submittedName>
        <fullName evidence="2">Short-chain dehydrogenase</fullName>
    </submittedName>
</protein>
<name>A0A3E0VRN5_9MICO</name>
<dbReference type="GO" id="GO:0016491">
    <property type="term" value="F:oxidoreductase activity"/>
    <property type="evidence" value="ECO:0007669"/>
    <property type="project" value="UniProtKB-KW"/>
</dbReference>
<dbReference type="AlphaFoldDB" id="A0A3E0VRN5"/>
<proteinExistence type="predicted"/>
<dbReference type="Pfam" id="PF00106">
    <property type="entry name" value="adh_short"/>
    <property type="match status" value="1"/>
</dbReference>
<dbReference type="PANTHER" id="PTHR43157">
    <property type="entry name" value="PHOSPHATIDYLINOSITOL-GLYCAN BIOSYNTHESIS CLASS F PROTEIN-RELATED"/>
    <property type="match status" value="1"/>
</dbReference>
<dbReference type="InterPro" id="IPR002347">
    <property type="entry name" value="SDR_fam"/>
</dbReference>
<dbReference type="OrthoDB" id="3237043at2"/>
<dbReference type="PANTHER" id="PTHR43157:SF31">
    <property type="entry name" value="PHOSPHATIDYLINOSITOL-GLYCAN BIOSYNTHESIS CLASS F PROTEIN"/>
    <property type="match status" value="1"/>
</dbReference>
<keyword evidence="1" id="KW-0560">Oxidoreductase</keyword>
<organism evidence="2 3">
    <name type="scientific">Subtercola boreus</name>
    <dbReference type="NCBI Taxonomy" id="120213"/>
    <lineage>
        <taxon>Bacteria</taxon>
        <taxon>Bacillati</taxon>
        <taxon>Actinomycetota</taxon>
        <taxon>Actinomycetes</taxon>
        <taxon>Micrococcales</taxon>
        <taxon>Microbacteriaceae</taxon>
        <taxon>Subtercola</taxon>
    </lineage>
</organism>
<accession>A0A3E0VRN5</accession>
<evidence type="ECO:0000256" key="1">
    <source>
        <dbReference type="ARBA" id="ARBA00023002"/>
    </source>
</evidence>
<evidence type="ECO:0000313" key="2">
    <source>
        <dbReference type="EMBL" id="RFA12063.1"/>
    </source>
</evidence>
<reference evidence="2 3" key="1">
    <citation type="submission" date="2017-04" db="EMBL/GenBank/DDBJ databases">
        <title>Comparative genome analysis of Subtercola boreus.</title>
        <authorList>
            <person name="Cho Y.-J."/>
            <person name="Cho A."/>
            <person name="Kim O.-S."/>
            <person name="Lee J.-I."/>
        </authorList>
    </citation>
    <scope>NUCLEOTIDE SEQUENCE [LARGE SCALE GENOMIC DNA]</scope>
    <source>
        <strain evidence="2 3">P27444</strain>
    </source>
</reference>
<sequence>MGRTVIVTGASSGIGRAAATELAARGADVAVVGRNPDRTREVAERIGGTAFLADFDRFDDIRRLADALLNRYGRIDVLANNAGGLVKKRALTADGHERTIQSNHLSPFLLTSLLLPRLEESAATGPVRIIQTASAANVFGRVRPGDLDLRNRAWLGGWPAYCAAKLANILFTVELSRRTEGTGIEAYAFHPGFVASSFAADTGLMRLAHVVGNGNLGSSPEEGAAALIHLASVDEVGSASGTYFDGFKPNGRTSSGAGDTALAARLWSVSERATGNPQ</sequence>
<comment type="caution">
    <text evidence="2">The sequence shown here is derived from an EMBL/GenBank/DDBJ whole genome shotgun (WGS) entry which is preliminary data.</text>
</comment>
<evidence type="ECO:0000313" key="3">
    <source>
        <dbReference type="Proteomes" id="UP000256709"/>
    </source>
</evidence>
<dbReference type="Proteomes" id="UP000256709">
    <property type="component" value="Unassembled WGS sequence"/>
</dbReference>
<dbReference type="Gene3D" id="3.40.50.720">
    <property type="entry name" value="NAD(P)-binding Rossmann-like Domain"/>
    <property type="match status" value="1"/>
</dbReference>
<dbReference type="InterPro" id="IPR036291">
    <property type="entry name" value="NAD(P)-bd_dom_sf"/>
</dbReference>
<dbReference type="PRINTS" id="PR00081">
    <property type="entry name" value="GDHRDH"/>
</dbReference>